<dbReference type="EMBL" id="CAXAMM010039274">
    <property type="protein sequence ID" value="CAK9085317.1"/>
    <property type="molecule type" value="Genomic_DNA"/>
</dbReference>
<gene>
    <name evidence="1" type="ORF">SCF082_LOCUS40419</name>
</gene>
<accession>A0ABP0QAR2</accession>
<evidence type="ECO:0000313" key="2">
    <source>
        <dbReference type="Proteomes" id="UP001642464"/>
    </source>
</evidence>
<dbReference type="Proteomes" id="UP001642464">
    <property type="component" value="Unassembled WGS sequence"/>
</dbReference>
<comment type="caution">
    <text evidence="1">The sequence shown here is derived from an EMBL/GenBank/DDBJ whole genome shotgun (WGS) entry which is preliminary data.</text>
</comment>
<proteinExistence type="predicted"/>
<keyword evidence="2" id="KW-1185">Reference proteome</keyword>
<sequence length="187" mass="21518">MPSCGWSLFFHHRSRELTIAHTHHWRSWRFPHQLQMLASFAAYHEAALAAAAAACSARSLSSGIVEDELLLSIRACRAAILALEAADSHRQWRKHTQQLSWEATEEVPGDSAHFESKARHLQEVPPVLPHHHTNNGRGAPLHPFSGFLNPKWPRIKKCSNWKKTLEVMTFRYEWLLRIRNDHLSSKQ</sequence>
<reference evidence="1 2" key="1">
    <citation type="submission" date="2024-02" db="EMBL/GenBank/DDBJ databases">
        <authorList>
            <person name="Chen Y."/>
            <person name="Shah S."/>
            <person name="Dougan E. K."/>
            <person name="Thang M."/>
            <person name="Chan C."/>
        </authorList>
    </citation>
    <scope>NUCLEOTIDE SEQUENCE [LARGE SCALE GENOMIC DNA]</scope>
</reference>
<protein>
    <submittedName>
        <fullName evidence="1">Uncharacterized protein</fullName>
    </submittedName>
</protein>
<evidence type="ECO:0000313" key="1">
    <source>
        <dbReference type="EMBL" id="CAK9085317.1"/>
    </source>
</evidence>
<name>A0ABP0QAR2_9DINO</name>
<organism evidence="1 2">
    <name type="scientific">Durusdinium trenchii</name>
    <dbReference type="NCBI Taxonomy" id="1381693"/>
    <lineage>
        <taxon>Eukaryota</taxon>
        <taxon>Sar</taxon>
        <taxon>Alveolata</taxon>
        <taxon>Dinophyceae</taxon>
        <taxon>Suessiales</taxon>
        <taxon>Symbiodiniaceae</taxon>
        <taxon>Durusdinium</taxon>
    </lineage>
</organism>